<keyword evidence="5" id="KW-0560">Oxidoreductase</keyword>
<dbReference type="Pfam" id="PF04777">
    <property type="entry name" value="Evr1_Alr"/>
    <property type="match status" value="1"/>
</dbReference>
<feature type="domain" description="ERV/ALR sulfhydryl oxidase" evidence="7">
    <location>
        <begin position="1"/>
        <end position="94"/>
    </location>
</feature>
<evidence type="ECO:0000256" key="6">
    <source>
        <dbReference type="ARBA" id="ARBA00023157"/>
    </source>
</evidence>
<evidence type="ECO:0000259" key="7">
    <source>
        <dbReference type="PROSITE" id="PS51324"/>
    </source>
</evidence>
<evidence type="ECO:0000256" key="5">
    <source>
        <dbReference type="ARBA" id="ARBA00023002"/>
    </source>
</evidence>
<organism evidence="8">
    <name type="scientific">viral metagenome</name>
    <dbReference type="NCBI Taxonomy" id="1070528"/>
    <lineage>
        <taxon>unclassified sequences</taxon>
        <taxon>metagenomes</taxon>
        <taxon>organismal metagenomes</taxon>
    </lineage>
</organism>
<accession>A0A6C0IZ15</accession>
<dbReference type="GO" id="GO:0016972">
    <property type="term" value="F:thiol oxidase activity"/>
    <property type="evidence" value="ECO:0007669"/>
    <property type="project" value="UniProtKB-EC"/>
</dbReference>
<dbReference type="SUPFAM" id="SSF69000">
    <property type="entry name" value="FAD-dependent thiol oxidase"/>
    <property type="match status" value="1"/>
</dbReference>
<reference evidence="8" key="1">
    <citation type="journal article" date="2020" name="Nature">
        <title>Giant virus diversity and host interactions through global metagenomics.</title>
        <authorList>
            <person name="Schulz F."/>
            <person name="Roux S."/>
            <person name="Paez-Espino D."/>
            <person name="Jungbluth S."/>
            <person name="Walsh D.A."/>
            <person name="Denef V.J."/>
            <person name="McMahon K.D."/>
            <person name="Konstantinidis K.T."/>
            <person name="Eloe-Fadrosh E.A."/>
            <person name="Kyrpides N.C."/>
            <person name="Woyke T."/>
        </authorList>
    </citation>
    <scope>NUCLEOTIDE SEQUENCE</scope>
    <source>
        <strain evidence="8">GVMAG-M-3300025572-1</strain>
    </source>
</reference>
<dbReference type="InterPro" id="IPR017905">
    <property type="entry name" value="ERV/ALR_sulphydryl_oxidase"/>
</dbReference>
<evidence type="ECO:0000256" key="2">
    <source>
        <dbReference type="ARBA" id="ARBA00012512"/>
    </source>
</evidence>
<keyword evidence="3" id="KW-0285">Flavoprotein</keyword>
<dbReference type="AlphaFoldDB" id="A0A6C0IZ15"/>
<keyword evidence="4" id="KW-0274">FAD</keyword>
<dbReference type="InterPro" id="IPR036774">
    <property type="entry name" value="ERV/ALR_sulphydryl_oxid_sf"/>
</dbReference>
<keyword evidence="6" id="KW-1015">Disulfide bond</keyword>
<dbReference type="PROSITE" id="PS51324">
    <property type="entry name" value="ERV_ALR"/>
    <property type="match status" value="1"/>
</dbReference>
<evidence type="ECO:0000256" key="4">
    <source>
        <dbReference type="ARBA" id="ARBA00022827"/>
    </source>
</evidence>
<protein>
    <recommendedName>
        <fullName evidence="2">thiol oxidase</fullName>
        <ecNumber evidence="2">1.8.3.2</ecNumber>
    </recommendedName>
</protein>
<evidence type="ECO:0000256" key="1">
    <source>
        <dbReference type="ARBA" id="ARBA00001974"/>
    </source>
</evidence>
<evidence type="ECO:0000313" key="8">
    <source>
        <dbReference type="EMBL" id="QHT97686.1"/>
    </source>
</evidence>
<comment type="cofactor">
    <cofactor evidence="1">
        <name>FAD</name>
        <dbReference type="ChEBI" id="CHEBI:57692"/>
    </cofactor>
</comment>
<dbReference type="EC" id="1.8.3.2" evidence="2"/>
<sequence>MNVQYYRDKWDEIHENAAKVQRGRWSHRDFCDWIREVPRQLPCKICRNHATAYLESNPPEYSHNAFDWAWRFHNAVNARLGKDFYDYNRAARKYGV</sequence>
<name>A0A6C0IZ15_9ZZZZ</name>
<evidence type="ECO:0000256" key="3">
    <source>
        <dbReference type="ARBA" id="ARBA00022630"/>
    </source>
</evidence>
<dbReference type="Gene3D" id="1.20.120.310">
    <property type="entry name" value="ERV/ALR sulfhydryl oxidase domain"/>
    <property type="match status" value="1"/>
</dbReference>
<dbReference type="EMBL" id="MN740283">
    <property type="protein sequence ID" value="QHT97686.1"/>
    <property type="molecule type" value="Genomic_DNA"/>
</dbReference>
<proteinExistence type="predicted"/>